<keyword evidence="2" id="KW-0812">Transmembrane</keyword>
<gene>
    <name evidence="3" type="ordered locus">Rsph17025_4075</name>
</gene>
<accession>A4WZW3</accession>
<evidence type="ECO:0000256" key="2">
    <source>
        <dbReference type="SAM" id="Phobius"/>
    </source>
</evidence>
<protein>
    <submittedName>
        <fullName evidence="3">Uncharacterized protein</fullName>
    </submittedName>
</protein>
<dbReference type="HOGENOM" id="CLU_972803_0_0_5"/>
<reference evidence="3" key="1">
    <citation type="submission" date="2007-04" db="EMBL/GenBank/DDBJ databases">
        <title>Complete sequence of plasmid pRSPA02 of Rhodobacter sphaeroides ATCC 17025.</title>
        <authorList>
            <consortium name="US DOE Joint Genome Institute"/>
            <person name="Copeland A."/>
            <person name="Lucas S."/>
            <person name="Lapidus A."/>
            <person name="Barry K."/>
            <person name="Detter J.C."/>
            <person name="Glavina del Rio T."/>
            <person name="Hammon N."/>
            <person name="Israni S."/>
            <person name="Dalin E."/>
            <person name="Tice H."/>
            <person name="Pitluck S."/>
            <person name="Chertkov O."/>
            <person name="Brettin T."/>
            <person name="Bruce D."/>
            <person name="Han C."/>
            <person name="Schmutz J."/>
            <person name="Larimer F."/>
            <person name="Land M."/>
            <person name="Hauser L."/>
            <person name="Kyrpides N."/>
            <person name="Kim E."/>
            <person name="Richardson P."/>
            <person name="Mackenzie C."/>
            <person name="Choudhary M."/>
            <person name="Donohue T.J."/>
            <person name="Kaplan S."/>
        </authorList>
    </citation>
    <scope>NUCLEOTIDE SEQUENCE [LARGE SCALE GENOMIC DNA]</scope>
    <source>
        <strain evidence="3">ATCC 17025</strain>
        <plasmid evidence="3">pRSPA02</plasmid>
    </source>
</reference>
<keyword evidence="3" id="KW-0614">Plasmid</keyword>
<name>A4WZW3_CERS5</name>
<proteinExistence type="predicted"/>
<geneLocation type="plasmid" evidence="3">
    <name>pRSPA02</name>
</geneLocation>
<dbReference type="EMBL" id="CP000663">
    <property type="protein sequence ID" value="ABP72927.1"/>
    <property type="molecule type" value="Genomic_DNA"/>
</dbReference>
<organism evidence="3">
    <name type="scientific">Cereibacter sphaeroides (strain ATCC 17025 / ATH 2.4.3)</name>
    <name type="common">Rhodobacter sphaeroides</name>
    <dbReference type="NCBI Taxonomy" id="349102"/>
    <lineage>
        <taxon>Bacteria</taxon>
        <taxon>Pseudomonadati</taxon>
        <taxon>Pseudomonadota</taxon>
        <taxon>Alphaproteobacteria</taxon>
        <taxon>Rhodobacterales</taxon>
        <taxon>Paracoccaceae</taxon>
        <taxon>Cereibacter</taxon>
    </lineage>
</organism>
<evidence type="ECO:0000313" key="3">
    <source>
        <dbReference type="EMBL" id="ABP72927.1"/>
    </source>
</evidence>
<dbReference type="AlphaFoldDB" id="A4WZW3"/>
<feature type="compositionally biased region" description="Basic residues" evidence="1">
    <location>
        <begin position="276"/>
        <end position="286"/>
    </location>
</feature>
<feature type="compositionally biased region" description="Low complexity" evidence="1">
    <location>
        <begin position="250"/>
        <end position="260"/>
    </location>
</feature>
<feature type="transmembrane region" description="Helical" evidence="2">
    <location>
        <begin position="75"/>
        <end position="95"/>
    </location>
</feature>
<feature type="transmembrane region" description="Helical" evidence="2">
    <location>
        <begin position="37"/>
        <end position="63"/>
    </location>
</feature>
<feature type="region of interest" description="Disordered" evidence="1">
    <location>
        <begin position="250"/>
        <end position="286"/>
    </location>
</feature>
<dbReference type="BioCyc" id="RSPH349102:G1G8M-4203-MONOMER"/>
<sequence length="286" mass="29107">MTAAPALAPPAAAAPPAVGLLAPVALVDVALALVWGMGLVTSTGTILIHAAVVAAAAAAGLVFRPGLGAEIALRAALLLLLGPLGGLVLLIAGAGPARIAPEGLQDESLTAPPRRAEALADAIRQGRRRQPLPEPPRPFAPLFREGPLDRQFRAISVISRHYRPDMLPALRVALASPVPGLRVQAAAIFARLRGHYGEMAKELLAAPAAPPASAEARRLAGRCAEAAASGFVDEAVAARLRARQAELLDLAGPEAPGEAADPPPEASGTARDPGRPLKRHSCGGIA</sequence>
<dbReference type="KEGG" id="rsq:Rsph17025_4075"/>
<keyword evidence="2" id="KW-0472">Membrane</keyword>
<evidence type="ECO:0000256" key="1">
    <source>
        <dbReference type="SAM" id="MobiDB-lite"/>
    </source>
</evidence>
<keyword evidence="2" id="KW-1133">Transmembrane helix</keyword>